<name>A0A6P7U119_9MOLL</name>
<dbReference type="RefSeq" id="XP_029655935.1">
    <property type="nucleotide sequence ID" value="XM_029800075.1"/>
</dbReference>
<sequence length="137" mass="16060">MSVSQIRILGGSMCYIQAYSLKVKEIEDQMDCSLYDYSDNYFDGNIEYRIFLRCKQMSRKKYFSMREDVLTKLDLVDDRHGQTHVDYFLGKNMNLHFRRLVAVLHDWHSSLHSIADSSLSSTFPIPIDVSKSYLTLN</sequence>
<reference evidence="2" key="1">
    <citation type="submission" date="2025-08" db="UniProtKB">
        <authorList>
            <consortium name="RefSeq"/>
        </authorList>
    </citation>
    <scope>IDENTIFICATION</scope>
</reference>
<evidence type="ECO:0000313" key="2">
    <source>
        <dbReference type="RefSeq" id="XP_029655935.1"/>
    </source>
</evidence>
<dbReference type="AlphaFoldDB" id="A0A6P7U119"/>
<accession>A0A6P7U119</accession>
<dbReference type="Proteomes" id="UP000515154">
    <property type="component" value="Unplaced"/>
</dbReference>
<keyword evidence="1" id="KW-1185">Reference proteome</keyword>
<protein>
    <submittedName>
        <fullName evidence="2">PRKCA-binding protein-like</fullName>
    </submittedName>
</protein>
<dbReference type="KEGG" id="osn:115229779"/>
<proteinExistence type="predicted"/>
<dbReference type="InterPro" id="IPR027267">
    <property type="entry name" value="AH/BAR_dom_sf"/>
</dbReference>
<evidence type="ECO:0000313" key="1">
    <source>
        <dbReference type="Proteomes" id="UP000515154"/>
    </source>
</evidence>
<gene>
    <name evidence="2" type="primary">LOC115229779</name>
</gene>
<organism evidence="1 2">
    <name type="scientific">Octopus sinensis</name>
    <name type="common">East Asian common octopus</name>
    <dbReference type="NCBI Taxonomy" id="2607531"/>
    <lineage>
        <taxon>Eukaryota</taxon>
        <taxon>Metazoa</taxon>
        <taxon>Spiralia</taxon>
        <taxon>Lophotrochozoa</taxon>
        <taxon>Mollusca</taxon>
        <taxon>Cephalopoda</taxon>
        <taxon>Coleoidea</taxon>
        <taxon>Octopodiformes</taxon>
        <taxon>Octopoda</taxon>
        <taxon>Incirrata</taxon>
        <taxon>Octopodidae</taxon>
        <taxon>Octopus</taxon>
    </lineage>
</organism>
<dbReference type="SUPFAM" id="SSF103657">
    <property type="entry name" value="BAR/IMD domain-like"/>
    <property type="match status" value="1"/>
</dbReference>